<evidence type="ECO:0000256" key="3">
    <source>
        <dbReference type="ARBA" id="ARBA00023211"/>
    </source>
</evidence>
<evidence type="ECO:0000256" key="2">
    <source>
        <dbReference type="ARBA" id="ARBA00022801"/>
    </source>
</evidence>
<evidence type="ECO:0000256" key="5">
    <source>
        <dbReference type="SAM" id="SignalP"/>
    </source>
</evidence>
<evidence type="ECO:0000313" key="7">
    <source>
        <dbReference type="Proteomes" id="UP001153148"/>
    </source>
</evidence>
<dbReference type="SUPFAM" id="SSF52768">
    <property type="entry name" value="Arginase/deacetylase"/>
    <property type="match status" value="1"/>
</dbReference>
<dbReference type="PANTHER" id="PTHR43782">
    <property type="entry name" value="ARGINASE"/>
    <property type="match status" value="1"/>
</dbReference>
<keyword evidence="3" id="KW-0464">Manganese</keyword>
<accession>A0ABN7NLR5</accession>
<evidence type="ECO:0008006" key="8">
    <source>
        <dbReference type="Google" id="ProtNLM"/>
    </source>
</evidence>
<dbReference type="Gene3D" id="3.40.800.10">
    <property type="entry name" value="Ureohydrolase domain"/>
    <property type="match status" value="1"/>
</dbReference>
<proteinExistence type="inferred from homology"/>
<dbReference type="Proteomes" id="UP001153148">
    <property type="component" value="Unassembled WGS sequence"/>
</dbReference>
<keyword evidence="2" id="KW-0378">Hydrolase</keyword>
<feature type="non-terminal residue" evidence="6">
    <location>
        <position position="317"/>
    </location>
</feature>
<comment type="caution">
    <text evidence="6">The sequence shown here is derived from an EMBL/GenBank/DDBJ whole genome shotgun (WGS) entry which is preliminary data.</text>
</comment>
<reference evidence="6" key="1">
    <citation type="submission" date="2021-03" db="EMBL/GenBank/DDBJ databases">
        <authorList>
            <person name="Tran Van P."/>
        </authorList>
    </citation>
    <scope>NUCLEOTIDE SEQUENCE</scope>
</reference>
<keyword evidence="1" id="KW-0479">Metal-binding</keyword>
<feature type="chain" id="PRO_5047041786" description="Arginase" evidence="5">
    <location>
        <begin position="27"/>
        <end position="317"/>
    </location>
</feature>
<dbReference type="Pfam" id="PF00491">
    <property type="entry name" value="Arginase"/>
    <property type="match status" value="1"/>
</dbReference>
<dbReference type="InterPro" id="IPR006035">
    <property type="entry name" value="Ureohydrolase"/>
</dbReference>
<name>A0ABN7NLR5_TIMPD</name>
<keyword evidence="5" id="KW-0732">Signal</keyword>
<evidence type="ECO:0000256" key="1">
    <source>
        <dbReference type="ARBA" id="ARBA00022723"/>
    </source>
</evidence>
<evidence type="ECO:0000256" key="4">
    <source>
        <dbReference type="PROSITE-ProRule" id="PRU00742"/>
    </source>
</evidence>
<dbReference type="InterPro" id="IPR023696">
    <property type="entry name" value="Ureohydrolase_dom_sf"/>
</dbReference>
<dbReference type="PRINTS" id="PR00116">
    <property type="entry name" value="ARGINASE"/>
</dbReference>
<protein>
    <recommendedName>
        <fullName evidence="8">Arginase</fullName>
    </recommendedName>
</protein>
<comment type="similarity">
    <text evidence="4">Belongs to the arginase family.</text>
</comment>
<organism evidence="6 7">
    <name type="scientific">Timema podura</name>
    <name type="common">Walking stick</name>
    <dbReference type="NCBI Taxonomy" id="61482"/>
    <lineage>
        <taxon>Eukaryota</taxon>
        <taxon>Metazoa</taxon>
        <taxon>Ecdysozoa</taxon>
        <taxon>Arthropoda</taxon>
        <taxon>Hexapoda</taxon>
        <taxon>Insecta</taxon>
        <taxon>Pterygota</taxon>
        <taxon>Neoptera</taxon>
        <taxon>Polyneoptera</taxon>
        <taxon>Phasmatodea</taxon>
        <taxon>Timematodea</taxon>
        <taxon>Timematoidea</taxon>
        <taxon>Timematidae</taxon>
        <taxon>Timema</taxon>
    </lineage>
</organism>
<dbReference type="EMBL" id="CAJPIN010002670">
    <property type="protein sequence ID" value="CAG2055597.1"/>
    <property type="molecule type" value="Genomic_DNA"/>
</dbReference>
<evidence type="ECO:0000313" key="6">
    <source>
        <dbReference type="EMBL" id="CAG2055597.1"/>
    </source>
</evidence>
<gene>
    <name evidence="6" type="ORF">TPAB3V08_LOCUS2600</name>
</gene>
<dbReference type="PROSITE" id="PS51409">
    <property type="entry name" value="ARGINASE_2"/>
    <property type="match status" value="1"/>
</dbReference>
<dbReference type="PANTHER" id="PTHR43782:SF3">
    <property type="entry name" value="ARGINASE"/>
    <property type="match status" value="1"/>
</dbReference>
<feature type="signal peptide" evidence="5">
    <location>
        <begin position="1"/>
        <end position="26"/>
    </location>
</feature>
<keyword evidence="7" id="KW-1185">Reference proteome</keyword>
<sequence>MNSYTLCGKLCFLAVVLLRAAKFSEALIFNSNMSNFKPGGANSIHHPWAFGKEKVKYTFGLLGAPFEKGQDKKGVDEFPETFRSLGLIKQLQDSGIDVKDWGDANCLGVSSLPHKTFKIHNLEDVSAFTKERSYKSSEHYAPKSLTKSPAPFSHRGVQLMFVCHVMIVITLLQVSSNVQDILSEGRVSVTLGGDHSISIGTIDAHMKSRGPVAVIWVDAHGDINTPDTSPSGNIHGMPLAVLSKELVDYWPDLPVFSWLNRRYTLTADVSRVSGYTETAPKCLVVKDLIMLPVSRSPISNGKHRSVWTHAQVSPDNF</sequence>